<sequence length="130" mass="13438">MVAGAILSGLRFLVVDDELMVAMYVEDMLMDLGCAAVECAGTVEKGLAIAGRRETGLDCAILDVNVAGQRCTPIADALAARGVPFIFATGYGRSGVDARYADRPVLTKPFGPVGFEQAVAATLGVSPRSG</sequence>
<dbReference type="EMBL" id="CP053708">
    <property type="protein sequence ID" value="QKE89968.1"/>
    <property type="molecule type" value="Genomic_DNA"/>
</dbReference>
<keyword evidence="4" id="KW-1185">Reference proteome</keyword>
<feature type="modified residue" description="4-aspartylphosphate" evidence="1">
    <location>
        <position position="63"/>
    </location>
</feature>
<gene>
    <name evidence="3" type="ORF">HN018_07835</name>
</gene>
<protein>
    <submittedName>
        <fullName evidence="3">Response regulator</fullName>
    </submittedName>
</protein>
<evidence type="ECO:0000313" key="3">
    <source>
        <dbReference type="EMBL" id="QKE89968.1"/>
    </source>
</evidence>
<dbReference type="SUPFAM" id="SSF52172">
    <property type="entry name" value="CheY-like"/>
    <property type="match status" value="1"/>
</dbReference>
<evidence type="ECO:0000313" key="4">
    <source>
        <dbReference type="Proteomes" id="UP000500767"/>
    </source>
</evidence>
<accession>A0A6M8HNM0</accession>
<proteinExistence type="predicted"/>
<dbReference type="KEGG" id="lck:HN018_07835"/>
<feature type="domain" description="Response regulatory" evidence="2">
    <location>
        <begin position="11"/>
        <end position="123"/>
    </location>
</feature>
<name>A0A6M8HNM0_9PROT</name>
<evidence type="ECO:0000256" key="1">
    <source>
        <dbReference type="PROSITE-ProRule" id="PRU00169"/>
    </source>
</evidence>
<dbReference type="Proteomes" id="UP000500767">
    <property type="component" value="Chromosome"/>
</dbReference>
<dbReference type="PROSITE" id="PS50110">
    <property type="entry name" value="RESPONSE_REGULATORY"/>
    <property type="match status" value="1"/>
</dbReference>
<dbReference type="InterPro" id="IPR011006">
    <property type="entry name" value="CheY-like_superfamily"/>
</dbReference>
<dbReference type="Gene3D" id="3.40.50.2300">
    <property type="match status" value="1"/>
</dbReference>
<keyword evidence="1" id="KW-0597">Phosphoprotein</keyword>
<evidence type="ECO:0000259" key="2">
    <source>
        <dbReference type="PROSITE" id="PS50110"/>
    </source>
</evidence>
<dbReference type="RefSeq" id="WP_171835062.1">
    <property type="nucleotide sequence ID" value="NZ_CP053708.1"/>
</dbReference>
<dbReference type="AlphaFoldDB" id="A0A6M8HNM0"/>
<dbReference type="GO" id="GO:0000160">
    <property type="term" value="P:phosphorelay signal transduction system"/>
    <property type="evidence" value="ECO:0007669"/>
    <property type="project" value="InterPro"/>
</dbReference>
<dbReference type="InterPro" id="IPR001789">
    <property type="entry name" value="Sig_transdc_resp-reg_receiver"/>
</dbReference>
<organism evidence="3 4">
    <name type="scientific">Lichenicola cladoniae</name>
    <dbReference type="NCBI Taxonomy" id="1484109"/>
    <lineage>
        <taxon>Bacteria</taxon>
        <taxon>Pseudomonadati</taxon>
        <taxon>Pseudomonadota</taxon>
        <taxon>Alphaproteobacteria</taxon>
        <taxon>Acetobacterales</taxon>
        <taxon>Acetobacteraceae</taxon>
        <taxon>Lichenicola</taxon>
    </lineage>
</organism>
<reference evidence="3 4" key="1">
    <citation type="journal article" date="2014" name="World J. Microbiol. Biotechnol.">
        <title>Biodiversity and physiological characteristics of Antarctic and Arctic lichens-associated bacteria.</title>
        <authorList>
            <person name="Lee Y.M."/>
            <person name="Kim E.H."/>
            <person name="Lee H.K."/>
            <person name="Hong S.G."/>
        </authorList>
    </citation>
    <scope>NUCLEOTIDE SEQUENCE [LARGE SCALE GENOMIC DNA]</scope>
    <source>
        <strain evidence="3 4">PAMC 26569</strain>
    </source>
</reference>